<evidence type="ECO:0000256" key="4">
    <source>
        <dbReference type="ARBA" id="ARBA00023163"/>
    </source>
</evidence>
<dbReference type="PRINTS" id="PR00040">
    <property type="entry name" value="HTHMERR"/>
</dbReference>
<dbReference type="PANTHER" id="PTHR30204">
    <property type="entry name" value="REDOX-CYCLING DRUG-SENSING TRANSCRIPTIONAL ACTIVATOR SOXR"/>
    <property type="match status" value="1"/>
</dbReference>
<dbReference type="GO" id="GO:0003677">
    <property type="term" value="F:DNA binding"/>
    <property type="evidence" value="ECO:0007669"/>
    <property type="project" value="UniProtKB-KW"/>
</dbReference>
<dbReference type="GO" id="GO:0003700">
    <property type="term" value="F:DNA-binding transcription factor activity"/>
    <property type="evidence" value="ECO:0007669"/>
    <property type="project" value="InterPro"/>
</dbReference>
<keyword evidence="4" id="KW-0804">Transcription</keyword>
<keyword evidence="1" id="KW-0678">Repressor</keyword>
<comment type="caution">
    <text evidence="6">The sequence shown here is derived from an EMBL/GenBank/DDBJ whole genome shotgun (WGS) entry which is preliminary data.</text>
</comment>
<dbReference type="Proteomes" id="UP000629619">
    <property type="component" value="Unassembled WGS sequence"/>
</dbReference>
<dbReference type="CDD" id="cd01282">
    <property type="entry name" value="HTH_MerR-like_sg3"/>
    <property type="match status" value="1"/>
</dbReference>
<dbReference type="Pfam" id="PF13411">
    <property type="entry name" value="MerR_1"/>
    <property type="match status" value="1"/>
</dbReference>
<evidence type="ECO:0000256" key="1">
    <source>
        <dbReference type="ARBA" id="ARBA00022491"/>
    </source>
</evidence>
<dbReference type="InterPro" id="IPR009061">
    <property type="entry name" value="DNA-bd_dom_put_sf"/>
</dbReference>
<dbReference type="EMBL" id="BOMW01000023">
    <property type="protein sequence ID" value="GIF05064.1"/>
    <property type="molecule type" value="Genomic_DNA"/>
</dbReference>
<evidence type="ECO:0000256" key="2">
    <source>
        <dbReference type="ARBA" id="ARBA00023015"/>
    </source>
</evidence>
<keyword evidence="2" id="KW-0805">Transcription regulation</keyword>
<dbReference type="SUPFAM" id="SSF46955">
    <property type="entry name" value="Putative DNA-binding domain"/>
    <property type="match status" value="1"/>
</dbReference>
<evidence type="ECO:0000313" key="6">
    <source>
        <dbReference type="EMBL" id="GIF05064.1"/>
    </source>
</evidence>
<dbReference type="PANTHER" id="PTHR30204:SF69">
    <property type="entry name" value="MERR-FAMILY TRANSCRIPTIONAL REGULATOR"/>
    <property type="match status" value="1"/>
</dbReference>
<dbReference type="Gene3D" id="1.10.1660.10">
    <property type="match status" value="1"/>
</dbReference>
<accession>A0A919TKA0</accession>
<evidence type="ECO:0000256" key="3">
    <source>
        <dbReference type="ARBA" id="ARBA00023125"/>
    </source>
</evidence>
<reference evidence="6" key="1">
    <citation type="submission" date="2021-01" db="EMBL/GenBank/DDBJ databases">
        <title>Whole genome shotgun sequence of Actinoplanes siamensis NBRC 109076.</title>
        <authorList>
            <person name="Komaki H."/>
            <person name="Tamura T."/>
        </authorList>
    </citation>
    <scope>NUCLEOTIDE SEQUENCE</scope>
    <source>
        <strain evidence="6">NBRC 109076</strain>
    </source>
</reference>
<keyword evidence="3" id="KW-0238">DNA-binding</keyword>
<dbReference type="AlphaFoldDB" id="A0A919TKA0"/>
<dbReference type="PROSITE" id="PS50937">
    <property type="entry name" value="HTH_MERR_2"/>
    <property type="match status" value="1"/>
</dbReference>
<proteinExistence type="predicted"/>
<sequence length="133" mass="14737">MIGMRIGELSDRCGASPRSLRYYEQQGLIAPSRAANGYRQYGELTIVRVRNIRELLDSGLTVEDIRLSLEKGCLDRPLSTLPPCPDAVRIAGDRLASLDRRIAALQDLRERLAVQLAATRTALVREYAVPADS</sequence>
<organism evidence="6 7">
    <name type="scientific">Actinoplanes siamensis</name>
    <dbReference type="NCBI Taxonomy" id="1223317"/>
    <lineage>
        <taxon>Bacteria</taxon>
        <taxon>Bacillati</taxon>
        <taxon>Actinomycetota</taxon>
        <taxon>Actinomycetes</taxon>
        <taxon>Micromonosporales</taxon>
        <taxon>Micromonosporaceae</taxon>
        <taxon>Actinoplanes</taxon>
    </lineage>
</organism>
<name>A0A919TKA0_9ACTN</name>
<dbReference type="InterPro" id="IPR000551">
    <property type="entry name" value="MerR-type_HTH_dom"/>
</dbReference>
<feature type="domain" description="HTH merR-type" evidence="5">
    <location>
        <begin position="3"/>
        <end position="71"/>
    </location>
</feature>
<dbReference type="SMART" id="SM00422">
    <property type="entry name" value="HTH_MERR"/>
    <property type="match status" value="1"/>
</dbReference>
<dbReference type="InterPro" id="IPR047057">
    <property type="entry name" value="MerR_fam"/>
</dbReference>
<keyword evidence="7" id="KW-1185">Reference proteome</keyword>
<gene>
    <name evidence="6" type="ORF">Asi03nite_26020</name>
</gene>
<evidence type="ECO:0000313" key="7">
    <source>
        <dbReference type="Proteomes" id="UP000629619"/>
    </source>
</evidence>
<evidence type="ECO:0000259" key="5">
    <source>
        <dbReference type="PROSITE" id="PS50937"/>
    </source>
</evidence>
<protein>
    <submittedName>
        <fullName evidence="6">MerR family transcriptional regulator</fullName>
    </submittedName>
</protein>